<keyword evidence="6" id="KW-1185">Reference proteome</keyword>
<dbReference type="PANTHER" id="PTHR43764:SF1">
    <property type="entry name" value="MOLYBDOPTERIN MOLYBDOTRANSFERASE"/>
    <property type="match status" value="1"/>
</dbReference>
<dbReference type="AlphaFoldDB" id="A0A8D5UD35"/>
<dbReference type="InterPro" id="IPR008284">
    <property type="entry name" value="MoCF_biosynth_CS"/>
</dbReference>
<feature type="domain" description="MoaB/Mog" evidence="4">
    <location>
        <begin position="5"/>
        <end position="149"/>
    </location>
</feature>
<dbReference type="KEGG" id="pabs:JIR001_02860"/>
<comment type="pathway">
    <text evidence="2">Cofactor biosynthesis; molybdopterin biosynthesis.</text>
</comment>
<dbReference type="PANTHER" id="PTHR43764">
    <property type="entry name" value="MOLYBDENUM COFACTOR BIOSYNTHESIS"/>
    <property type="match status" value="1"/>
</dbReference>
<evidence type="ECO:0000256" key="3">
    <source>
        <dbReference type="ARBA" id="ARBA00023150"/>
    </source>
</evidence>
<dbReference type="SUPFAM" id="SSF53218">
    <property type="entry name" value="Molybdenum cofactor biosynthesis proteins"/>
    <property type="match status" value="1"/>
</dbReference>
<dbReference type="Proteomes" id="UP000677436">
    <property type="component" value="Chromosome"/>
</dbReference>
<dbReference type="InterPro" id="IPR036425">
    <property type="entry name" value="MoaB/Mog-like_dom_sf"/>
</dbReference>
<evidence type="ECO:0000259" key="4">
    <source>
        <dbReference type="SMART" id="SM00852"/>
    </source>
</evidence>
<dbReference type="GO" id="GO:0006777">
    <property type="term" value="P:Mo-molybdopterin cofactor biosynthetic process"/>
    <property type="evidence" value="ECO:0007669"/>
    <property type="project" value="UniProtKB-KW"/>
</dbReference>
<dbReference type="RefSeq" id="WP_212773872.1">
    <property type="nucleotide sequence ID" value="NZ_AP024601.1"/>
</dbReference>
<protein>
    <submittedName>
        <fullName evidence="5">Molybdenum cofactor biosynthesis protein</fullName>
    </submittedName>
</protein>
<reference evidence="5" key="2">
    <citation type="journal article" date="2021" name="Microbiol. Resour. Announc.">
        <title>Complete Genome Sequence of Polycladomyces abyssicola JIR-001T, Isolated from Hemipelagic Sediment in Deep Seawater.</title>
        <authorList>
            <person name="Tsubouchi T."/>
            <person name="Kaneko Y."/>
        </authorList>
    </citation>
    <scope>NUCLEOTIDE SEQUENCE</scope>
    <source>
        <strain evidence="5">JIR-001</strain>
    </source>
</reference>
<comment type="function">
    <text evidence="1">May be involved in the biosynthesis of molybdopterin.</text>
</comment>
<evidence type="ECO:0000256" key="2">
    <source>
        <dbReference type="ARBA" id="ARBA00005046"/>
    </source>
</evidence>
<dbReference type="InterPro" id="IPR051920">
    <property type="entry name" value="MPT_Adenylyltrnsfr/MoaC-Rel"/>
</dbReference>
<evidence type="ECO:0000313" key="6">
    <source>
        <dbReference type="Proteomes" id="UP000677436"/>
    </source>
</evidence>
<name>A0A8D5UD35_9BACL</name>
<gene>
    <name evidence="5" type="ORF">JIR001_02860</name>
</gene>
<dbReference type="Pfam" id="PF00994">
    <property type="entry name" value="MoCF_biosynth"/>
    <property type="match status" value="1"/>
</dbReference>
<sequence length="159" mass="17216">MRRVGILTISDKGARGEREDRSGQVLRELVQRIDGEVEAYEIIPDDMDAIREMLIHLTDEKKLDLVLTTGGTGLGPRDVTPEATLSVIRRQVPGLAEAMRAATIGKTRFAMLSRAVAGTRGQTLILNLPGSPKGAAECLEAVLDVLPHALDLLKGQTEH</sequence>
<dbReference type="EMBL" id="AP024601">
    <property type="protein sequence ID" value="BCU80503.1"/>
    <property type="molecule type" value="Genomic_DNA"/>
</dbReference>
<evidence type="ECO:0000256" key="1">
    <source>
        <dbReference type="ARBA" id="ARBA00003487"/>
    </source>
</evidence>
<keyword evidence="3" id="KW-0501">Molybdenum cofactor biosynthesis</keyword>
<dbReference type="SMART" id="SM00852">
    <property type="entry name" value="MoCF_biosynth"/>
    <property type="match status" value="1"/>
</dbReference>
<dbReference type="Gene3D" id="3.40.980.10">
    <property type="entry name" value="MoaB/Mog-like domain"/>
    <property type="match status" value="1"/>
</dbReference>
<evidence type="ECO:0000313" key="5">
    <source>
        <dbReference type="EMBL" id="BCU80503.1"/>
    </source>
</evidence>
<organism evidence="5 6">
    <name type="scientific">Polycladomyces abyssicola</name>
    <dbReference type="NCBI Taxonomy" id="1125966"/>
    <lineage>
        <taxon>Bacteria</taxon>
        <taxon>Bacillati</taxon>
        <taxon>Bacillota</taxon>
        <taxon>Bacilli</taxon>
        <taxon>Bacillales</taxon>
        <taxon>Thermoactinomycetaceae</taxon>
        <taxon>Polycladomyces</taxon>
    </lineage>
</organism>
<dbReference type="NCBIfam" id="TIGR00177">
    <property type="entry name" value="molyb_syn"/>
    <property type="match status" value="1"/>
</dbReference>
<accession>A0A8D5UD35</accession>
<dbReference type="InterPro" id="IPR001453">
    <property type="entry name" value="MoaB/Mog_dom"/>
</dbReference>
<dbReference type="PROSITE" id="PS01078">
    <property type="entry name" value="MOCF_BIOSYNTHESIS_1"/>
    <property type="match status" value="1"/>
</dbReference>
<dbReference type="CDD" id="cd00886">
    <property type="entry name" value="MogA_MoaB"/>
    <property type="match status" value="1"/>
</dbReference>
<dbReference type="UniPathway" id="UPA00344"/>
<proteinExistence type="predicted"/>
<reference evidence="5" key="1">
    <citation type="journal article" date="2013" name="Int. J. Syst. Evol. Microbiol.">
        <title>Polycladomyces abyssicola gen. nov., sp. nov., a thermophilic filamentous bacterium isolated from hemipelagic sediment.</title>
        <authorList>
            <person name="Tsubouchi T."/>
            <person name="Shimane Y."/>
            <person name="Mori K."/>
            <person name="Usui K."/>
            <person name="Hiraki T."/>
            <person name="Tame A."/>
            <person name="Uematsu K."/>
            <person name="Maruyama T."/>
            <person name="Hatada Y."/>
        </authorList>
    </citation>
    <scope>NUCLEOTIDE SEQUENCE</scope>
    <source>
        <strain evidence="5">JIR-001</strain>
    </source>
</reference>